<evidence type="ECO:0000256" key="5">
    <source>
        <dbReference type="RuleBase" id="RU003495"/>
    </source>
</evidence>
<sequence length="360" mass="38052" precursor="true">MSNLNLLGILLLTSLLAACSSSMPPRQTTPSQPPASKTTPTERSSPKPQASAPSAPTIMGPRVINIDPKPEFQGNATDGIDPNTPLETTVTPRLDPIVKSTTKPYIVNGETISPMTAINTPFTETGHASWYGKKFHGRKTASGEVYDMFKLSAAHKTLPLPSYARVTNLSNGKSLIVRVNDRGPFGRPRIIDLSYAAAKQLDIIQHGSSQVEISLIDTTLATPATPPASSETVQVTREIVQSVSAGVPASASAPASTSAVAPVSTPSPANPSTPANTGANGLEANGIYIQVGAFGQEENADRLQKRISNTLPETQTLLNKVYNGKLFQVVLGPYPDHALAAQAASQMRDQLQLPALIFSR</sequence>
<dbReference type="EMBL" id="JBHTLN010000001">
    <property type="protein sequence ID" value="MFD1122607.1"/>
    <property type="molecule type" value="Genomic_DNA"/>
</dbReference>
<evidence type="ECO:0000256" key="2">
    <source>
        <dbReference type="ARBA" id="ARBA00023239"/>
    </source>
</evidence>
<keyword evidence="2 4" id="KW-0456">Lyase</keyword>
<dbReference type="PANTHER" id="PTHR34183">
    <property type="entry name" value="ENDOLYTIC PEPTIDOGLYCAN TRANSGLYCOSYLASE RLPA"/>
    <property type="match status" value="1"/>
</dbReference>
<dbReference type="PANTHER" id="PTHR34183:SF8">
    <property type="entry name" value="ENDOLYTIC PEPTIDOGLYCAN TRANSGLYCOSYLASE RLPA-RELATED"/>
    <property type="match status" value="1"/>
</dbReference>
<gene>
    <name evidence="4" type="primary">rlpA</name>
    <name evidence="8" type="ORF">ACFQ2T_08855</name>
</gene>
<evidence type="ECO:0000256" key="3">
    <source>
        <dbReference type="ARBA" id="ARBA00023316"/>
    </source>
</evidence>
<organism evidence="8 9">
    <name type="scientific">Methylophilus flavus</name>
    <dbReference type="NCBI Taxonomy" id="640084"/>
    <lineage>
        <taxon>Bacteria</taxon>
        <taxon>Pseudomonadati</taxon>
        <taxon>Pseudomonadota</taxon>
        <taxon>Betaproteobacteria</taxon>
        <taxon>Nitrosomonadales</taxon>
        <taxon>Methylophilaceae</taxon>
        <taxon>Methylophilus</taxon>
    </lineage>
</organism>
<dbReference type="Gene3D" id="3.30.70.1070">
    <property type="entry name" value="Sporulation related repeat"/>
    <property type="match status" value="1"/>
</dbReference>
<dbReference type="Pfam" id="PF03330">
    <property type="entry name" value="DPBB_1"/>
    <property type="match status" value="1"/>
</dbReference>
<name>A0ABW3PC54_9PROT</name>
<evidence type="ECO:0000313" key="8">
    <source>
        <dbReference type="EMBL" id="MFD1122607.1"/>
    </source>
</evidence>
<feature type="region of interest" description="Disordered" evidence="6">
    <location>
        <begin position="258"/>
        <end position="278"/>
    </location>
</feature>
<evidence type="ECO:0000256" key="4">
    <source>
        <dbReference type="HAMAP-Rule" id="MF_02071"/>
    </source>
</evidence>
<dbReference type="InterPro" id="IPR007730">
    <property type="entry name" value="SPOR-like_dom"/>
</dbReference>
<dbReference type="SUPFAM" id="SSF50685">
    <property type="entry name" value="Barwin-like endoglucanases"/>
    <property type="match status" value="1"/>
</dbReference>
<dbReference type="InterPro" id="IPR036680">
    <property type="entry name" value="SPOR-like_sf"/>
</dbReference>
<feature type="signal peptide" evidence="4">
    <location>
        <begin position="1"/>
        <end position="17"/>
    </location>
</feature>
<accession>A0ABW3PC54</accession>
<dbReference type="EC" id="4.2.2.-" evidence="4"/>
<evidence type="ECO:0000256" key="6">
    <source>
        <dbReference type="SAM" id="MobiDB-lite"/>
    </source>
</evidence>
<dbReference type="InterPro" id="IPR036908">
    <property type="entry name" value="RlpA-like_sf"/>
</dbReference>
<evidence type="ECO:0000259" key="7">
    <source>
        <dbReference type="PROSITE" id="PS51724"/>
    </source>
</evidence>
<proteinExistence type="inferred from homology"/>
<feature type="compositionally biased region" description="Low complexity" evidence="6">
    <location>
        <begin position="258"/>
        <end position="277"/>
    </location>
</feature>
<keyword evidence="1 4" id="KW-0732">Signal</keyword>
<comment type="caution">
    <text evidence="8">The sequence shown here is derived from an EMBL/GenBank/DDBJ whole genome shotgun (WGS) entry which is preliminary data.</text>
</comment>
<reference evidence="9" key="1">
    <citation type="journal article" date="2019" name="Int. J. Syst. Evol. Microbiol.">
        <title>The Global Catalogue of Microorganisms (GCM) 10K type strain sequencing project: providing services to taxonomists for standard genome sequencing and annotation.</title>
        <authorList>
            <consortium name="The Broad Institute Genomics Platform"/>
            <consortium name="The Broad Institute Genome Sequencing Center for Infectious Disease"/>
            <person name="Wu L."/>
            <person name="Ma J."/>
        </authorList>
    </citation>
    <scope>NUCLEOTIDE SEQUENCE [LARGE SCALE GENOMIC DNA]</scope>
    <source>
        <strain evidence="9">CCUG 58411</strain>
    </source>
</reference>
<dbReference type="NCBIfam" id="TIGR00413">
    <property type="entry name" value="rlpA"/>
    <property type="match status" value="1"/>
</dbReference>
<dbReference type="InterPro" id="IPR012997">
    <property type="entry name" value="RplA"/>
</dbReference>
<feature type="compositionally biased region" description="Polar residues" evidence="6">
    <location>
        <begin position="23"/>
        <end position="43"/>
    </location>
</feature>
<dbReference type="Proteomes" id="UP001597206">
    <property type="component" value="Unassembled WGS sequence"/>
</dbReference>
<feature type="domain" description="SPOR" evidence="7">
    <location>
        <begin position="281"/>
        <end position="360"/>
    </location>
</feature>
<dbReference type="Pfam" id="PF05036">
    <property type="entry name" value="SPOR"/>
    <property type="match status" value="1"/>
</dbReference>
<dbReference type="PROSITE" id="PS51724">
    <property type="entry name" value="SPOR"/>
    <property type="match status" value="1"/>
</dbReference>
<dbReference type="RefSeq" id="WP_379033280.1">
    <property type="nucleotide sequence ID" value="NZ_JBHTLN010000001.1"/>
</dbReference>
<keyword evidence="9" id="KW-1185">Reference proteome</keyword>
<comment type="function">
    <text evidence="4">Lytic transglycosylase with a strong preference for naked glycan strands that lack stem peptides.</text>
</comment>
<dbReference type="Gene3D" id="2.40.40.10">
    <property type="entry name" value="RlpA-like domain"/>
    <property type="match status" value="1"/>
</dbReference>
<protein>
    <recommendedName>
        <fullName evidence="4">Endolytic peptidoglycan transglycosylase RlpA</fullName>
        <ecNumber evidence="4">4.2.2.-</ecNumber>
    </recommendedName>
</protein>
<feature type="chain" id="PRO_5044912701" description="Endolytic peptidoglycan transglycosylase RlpA" evidence="4">
    <location>
        <begin position="18"/>
        <end position="360"/>
    </location>
</feature>
<dbReference type="InterPro" id="IPR034718">
    <property type="entry name" value="RlpA"/>
</dbReference>
<evidence type="ECO:0000256" key="1">
    <source>
        <dbReference type="ARBA" id="ARBA00022729"/>
    </source>
</evidence>
<evidence type="ECO:0000313" key="9">
    <source>
        <dbReference type="Proteomes" id="UP001597206"/>
    </source>
</evidence>
<dbReference type="SUPFAM" id="SSF110997">
    <property type="entry name" value="Sporulation related repeat"/>
    <property type="match status" value="1"/>
</dbReference>
<keyword evidence="3 4" id="KW-0961">Cell wall biogenesis/degradation</keyword>
<feature type="compositionally biased region" description="Low complexity" evidence="6">
    <location>
        <begin position="46"/>
        <end position="56"/>
    </location>
</feature>
<dbReference type="HAMAP" id="MF_02071">
    <property type="entry name" value="RlpA"/>
    <property type="match status" value="1"/>
</dbReference>
<dbReference type="InterPro" id="IPR009009">
    <property type="entry name" value="RlpA-like_DPBB"/>
</dbReference>
<dbReference type="CDD" id="cd22268">
    <property type="entry name" value="DPBB_RlpA-like"/>
    <property type="match status" value="1"/>
</dbReference>
<feature type="region of interest" description="Disordered" evidence="6">
    <location>
        <begin position="21"/>
        <end position="61"/>
    </location>
</feature>
<comment type="similarity">
    <text evidence="4 5">Belongs to the RlpA family.</text>
</comment>